<keyword evidence="3" id="KW-1185">Reference proteome</keyword>
<proteinExistence type="predicted"/>
<dbReference type="RefSeq" id="WP_099241932.1">
    <property type="nucleotide sequence ID" value="NZ_FXXP01000001.1"/>
</dbReference>
<dbReference type="AlphaFoldDB" id="A0A238J651"/>
<accession>A0A238J651</accession>
<evidence type="ECO:0000313" key="3">
    <source>
        <dbReference type="Proteomes" id="UP000225972"/>
    </source>
</evidence>
<reference evidence="3" key="1">
    <citation type="submission" date="2017-05" db="EMBL/GenBank/DDBJ databases">
        <authorList>
            <person name="Rodrigo-Torres L."/>
            <person name="Arahal R. D."/>
            <person name="Lucena T."/>
        </authorList>
    </citation>
    <scope>NUCLEOTIDE SEQUENCE [LARGE SCALE GENOMIC DNA]</scope>
    <source>
        <strain evidence="3">CECT 8649</strain>
    </source>
</reference>
<dbReference type="Pfam" id="PF00583">
    <property type="entry name" value="Acetyltransf_1"/>
    <property type="match status" value="1"/>
</dbReference>
<evidence type="ECO:0000259" key="1">
    <source>
        <dbReference type="PROSITE" id="PS51186"/>
    </source>
</evidence>
<dbReference type="OrthoDB" id="5997585at2"/>
<dbReference type="InterPro" id="IPR016181">
    <property type="entry name" value="Acyl_CoA_acyltransferase"/>
</dbReference>
<keyword evidence="2" id="KW-0012">Acyltransferase</keyword>
<dbReference type="SUPFAM" id="SSF55729">
    <property type="entry name" value="Acyl-CoA N-acyltransferases (Nat)"/>
    <property type="match status" value="1"/>
</dbReference>
<dbReference type="EMBL" id="FXXP01000001">
    <property type="protein sequence ID" value="SMX26231.1"/>
    <property type="molecule type" value="Genomic_DNA"/>
</dbReference>
<protein>
    <submittedName>
        <fullName evidence="2">Putative phosphinothricin acetyltransferase YwnH</fullName>
        <ecNumber evidence="2">2.3.1.183</ecNumber>
    </submittedName>
</protein>
<name>A0A238J651_9RHOB</name>
<gene>
    <name evidence="2" type="primary">ywnH</name>
    <name evidence="2" type="ORF">TRP8649_00304</name>
</gene>
<dbReference type="PROSITE" id="PS51186">
    <property type="entry name" value="GNAT"/>
    <property type="match status" value="1"/>
</dbReference>
<sequence>MITIRRAGALDARPMAELLNEIIAKGGTTALTTPVTAEDMKAWMMSYPDRSAWHIAEDDGGELLGFQMIKPESYLPEDAVDIATFARVGRVKMGIGSALFEKTRQAAEQMGYAWINANIRADNFGGLAYYQSRGFEDYATKRGVQLESGQTVDKCLKRFDL</sequence>
<keyword evidence="2" id="KW-0808">Transferase</keyword>
<organism evidence="2 3">
    <name type="scientific">Pelagimonas phthalicica</name>
    <dbReference type="NCBI Taxonomy" id="1037362"/>
    <lineage>
        <taxon>Bacteria</taxon>
        <taxon>Pseudomonadati</taxon>
        <taxon>Pseudomonadota</taxon>
        <taxon>Alphaproteobacteria</taxon>
        <taxon>Rhodobacterales</taxon>
        <taxon>Roseobacteraceae</taxon>
        <taxon>Pelagimonas</taxon>
    </lineage>
</organism>
<dbReference type="EC" id="2.3.1.183" evidence="2"/>
<dbReference type="Gene3D" id="3.40.630.30">
    <property type="match status" value="1"/>
</dbReference>
<dbReference type="InterPro" id="IPR000182">
    <property type="entry name" value="GNAT_dom"/>
</dbReference>
<dbReference type="Proteomes" id="UP000225972">
    <property type="component" value="Unassembled WGS sequence"/>
</dbReference>
<evidence type="ECO:0000313" key="2">
    <source>
        <dbReference type="EMBL" id="SMX26231.1"/>
    </source>
</evidence>
<feature type="domain" description="N-acetyltransferase" evidence="1">
    <location>
        <begin position="2"/>
        <end position="153"/>
    </location>
</feature>
<dbReference type="GO" id="GO:0102971">
    <property type="term" value="F:phosphinothricin N-acetyltransferase activity"/>
    <property type="evidence" value="ECO:0007669"/>
    <property type="project" value="UniProtKB-EC"/>
</dbReference>